<dbReference type="Pfam" id="PF02595">
    <property type="entry name" value="Gly_kinase"/>
    <property type="match status" value="1"/>
</dbReference>
<comment type="similarity">
    <text evidence="1 4">Belongs to the glycerate kinase type-1 family.</text>
</comment>
<accession>A0A8H9FYF9</accession>
<sequence>MRAVHVVIAPDCFTGTLTATQAAEAMAAGWHDTAPRDALTLLPLSDGGPGFLDVLGRALDGDTVALTVSDPLGREVPGAVLVVTRDGERTAYVESAQAAGLHLLAADERDPALTSTWGVGELLLAALESEPDRIVVGLGGSGTNDAGAGMLSALGAGPAEQLARGGRALAAAPDDVLSGLLAARGPFDGVDLVVATDVDNPLLGFKGASAVFGPQKGATPEVAQELEGALGRFTEIVGRTLDAPLDLLTGAPRRLDREPGAGAAGGLGYALFLLGGRRVSGVDLVLDAVGFRDVVRGSDLVVTGEGTFDWQSLHGKVAAGVAAAALEEGLPSVVLAGQVLVGRRETMGLGISGTYAVAETPEEVDAAFLDPVGTLRARAARVARTWSAGR</sequence>
<dbReference type="GO" id="GO:0031388">
    <property type="term" value="P:organic acid phosphorylation"/>
    <property type="evidence" value="ECO:0007669"/>
    <property type="project" value="UniProtKB-UniRule"/>
</dbReference>
<proteinExistence type="inferred from homology"/>
<keyword evidence="3 4" id="KW-0418">Kinase</keyword>
<dbReference type="AlphaFoldDB" id="A0A8H9FYF9"/>
<dbReference type="Proteomes" id="UP000628079">
    <property type="component" value="Unassembled WGS sequence"/>
</dbReference>
<dbReference type="InterPro" id="IPR036129">
    <property type="entry name" value="Glycerate_kinase_sf"/>
</dbReference>
<evidence type="ECO:0000313" key="5">
    <source>
        <dbReference type="EMBL" id="GGB89224.1"/>
    </source>
</evidence>
<dbReference type="PIRSF" id="PIRSF006078">
    <property type="entry name" value="GlxK"/>
    <property type="match status" value="1"/>
</dbReference>
<organism evidence="5 6">
    <name type="scientific">Knoellia flava</name>
    <dbReference type="NCBI Taxonomy" id="913969"/>
    <lineage>
        <taxon>Bacteria</taxon>
        <taxon>Bacillati</taxon>
        <taxon>Actinomycetota</taxon>
        <taxon>Actinomycetes</taxon>
        <taxon>Micrococcales</taxon>
        <taxon>Intrasporangiaceae</taxon>
        <taxon>Knoellia</taxon>
    </lineage>
</organism>
<dbReference type="PANTHER" id="PTHR21599:SF0">
    <property type="entry name" value="GLYCERATE KINASE"/>
    <property type="match status" value="1"/>
</dbReference>
<evidence type="ECO:0000256" key="1">
    <source>
        <dbReference type="ARBA" id="ARBA00006284"/>
    </source>
</evidence>
<evidence type="ECO:0000256" key="3">
    <source>
        <dbReference type="ARBA" id="ARBA00022777"/>
    </source>
</evidence>
<protein>
    <recommendedName>
        <fullName evidence="7">Glycerate kinase</fullName>
    </recommendedName>
</protein>
<dbReference type="SUPFAM" id="SSF110738">
    <property type="entry name" value="Glycerate kinase I"/>
    <property type="match status" value="1"/>
</dbReference>
<dbReference type="InterPro" id="IPR004381">
    <property type="entry name" value="Glycerate_kinase"/>
</dbReference>
<evidence type="ECO:0000256" key="2">
    <source>
        <dbReference type="ARBA" id="ARBA00022679"/>
    </source>
</evidence>
<dbReference type="Gene3D" id="3.90.1510.10">
    <property type="entry name" value="Glycerate kinase, domain 2"/>
    <property type="match status" value="1"/>
</dbReference>
<evidence type="ECO:0000313" key="6">
    <source>
        <dbReference type="Proteomes" id="UP000628079"/>
    </source>
</evidence>
<gene>
    <name evidence="5" type="ORF">GCM10011314_31330</name>
</gene>
<evidence type="ECO:0000256" key="4">
    <source>
        <dbReference type="PIRNR" id="PIRNR006078"/>
    </source>
</evidence>
<reference evidence="5" key="1">
    <citation type="journal article" date="2014" name="Int. J. Syst. Evol. Microbiol.">
        <title>Complete genome sequence of Corynebacterium casei LMG S-19264T (=DSM 44701T), isolated from a smear-ripened cheese.</title>
        <authorList>
            <consortium name="US DOE Joint Genome Institute (JGI-PGF)"/>
            <person name="Walter F."/>
            <person name="Albersmeier A."/>
            <person name="Kalinowski J."/>
            <person name="Ruckert C."/>
        </authorList>
    </citation>
    <scope>NUCLEOTIDE SEQUENCE</scope>
    <source>
        <strain evidence="5">CGMCC 1.10749</strain>
    </source>
</reference>
<dbReference type="Gene3D" id="3.40.50.10350">
    <property type="entry name" value="Glycerate kinase, domain 1"/>
    <property type="match status" value="1"/>
</dbReference>
<dbReference type="EMBL" id="BMEA01000004">
    <property type="protein sequence ID" value="GGB89224.1"/>
    <property type="molecule type" value="Genomic_DNA"/>
</dbReference>
<dbReference type="InterPro" id="IPR018193">
    <property type="entry name" value="Glyc_kinase_flavodox-like_fold"/>
</dbReference>
<keyword evidence="2 4" id="KW-0808">Transferase</keyword>
<reference evidence="5" key="2">
    <citation type="submission" date="2020-09" db="EMBL/GenBank/DDBJ databases">
        <authorList>
            <person name="Sun Q."/>
            <person name="Zhou Y."/>
        </authorList>
    </citation>
    <scope>NUCLEOTIDE SEQUENCE</scope>
    <source>
        <strain evidence="5">CGMCC 1.10749</strain>
    </source>
</reference>
<name>A0A8H9FYF9_9MICO</name>
<comment type="caution">
    <text evidence="5">The sequence shown here is derived from an EMBL/GenBank/DDBJ whole genome shotgun (WGS) entry which is preliminary data.</text>
</comment>
<dbReference type="PANTHER" id="PTHR21599">
    <property type="entry name" value="GLYCERATE KINASE"/>
    <property type="match status" value="1"/>
</dbReference>
<evidence type="ECO:0008006" key="7">
    <source>
        <dbReference type="Google" id="ProtNLM"/>
    </source>
</evidence>
<dbReference type="InterPro" id="IPR018197">
    <property type="entry name" value="Glycerate_kinase_RE-like"/>
</dbReference>
<dbReference type="GO" id="GO:0008887">
    <property type="term" value="F:glycerate kinase activity"/>
    <property type="evidence" value="ECO:0007669"/>
    <property type="project" value="UniProtKB-UniRule"/>
</dbReference>
<dbReference type="NCBIfam" id="TIGR00045">
    <property type="entry name" value="glycerate kinase"/>
    <property type="match status" value="1"/>
</dbReference>